<dbReference type="AlphaFoldDB" id="A0A6A6D2S3"/>
<evidence type="ECO:0000313" key="2">
    <source>
        <dbReference type="Proteomes" id="UP000799537"/>
    </source>
</evidence>
<organism evidence="1 2">
    <name type="scientific">Zasmidium cellare ATCC 36951</name>
    <dbReference type="NCBI Taxonomy" id="1080233"/>
    <lineage>
        <taxon>Eukaryota</taxon>
        <taxon>Fungi</taxon>
        <taxon>Dikarya</taxon>
        <taxon>Ascomycota</taxon>
        <taxon>Pezizomycotina</taxon>
        <taxon>Dothideomycetes</taxon>
        <taxon>Dothideomycetidae</taxon>
        <taxon>Mycosphaerellales</taxon>
        <taxon>Mycosphaerellaceae</taxon>
        <taxon>Zasmidium</taxon>
    </lineage>
</organism>
<keyword evidence="2" id="KW-1185">Reference proteome</keyword>
<dbReference type="Proteomes" id="UP000799537">
    <property type="component" value="Unassembled WGS sequence"/>
</dbReference>
<sequence length="165" mass="18285">MVIHEEATASRDFLFKLEIAISPTCHPQLTRTGAIPLYMLLMCQARHGGQVTACIYEDRRHCIAHHNMHWRYSYGIIQIKSHQGSSEYADNSSQLHAAGPVSRGQIHIAPVVIDLGSSNQSEQACVSRVGAVAVGRHESCDGRSPLVLDLQWRWIIGLLPDMFAA</sequence>
<evidence type="ECO:0000313" key="1">
    <source>
        <dbReference type="EMBL" id="KAF2173694.1"/>
    </source>
</evidence>
<accession>A0A6A6D2S3</accession>
<reference evidence="1" key="1">
    <citation type="journal article" date="2020" name="Stud. Mycol.">
        <title>101 Dothideomycetes genomes: a test case for predicting lifestyles and emergence of pathogens.</title>
        <authorList>
            <person name="Haridas S."/>
            <person name="Albert R."/>
            <person name="Binder M."/>
            <person name="Bloem J."/>
            <person name="Labutti K."/>
            <person name="Salamov A."/>
            <person name="Andreopoulos B."/>
            <person name="Baker S."/>
            <person name="Barry K."/>
            <person name="Bills G."/>
            <person name="Bluhm B."/>
            <person name="Cannon C."/>
            <person name="Castanera R."/>
            <person name="Culley D."/>
            <person name="Daum C."/>
            <person name="Ezra D."/>
            <person name="Gonzalez J."/>
            <person name="Henrissat B."/>
            <person name="Kuo A."/>
            <person name="Liang C."/>
            <person name="Lipzen A."/>
            <person name="Lutzoni F."/>
            <person name="Magnuson J."/>
            <person name="Mondo S."/>
            <person name="Nolan M."/>
            <person name="Ohm R."/>
            <person name="Pangilinan J."/>
            <person name="Park H.-J."/>
            <person name="Ramirez L."/>
            <person name="Alfaro M."/>
            <person name="Sun H."/>
            <person name="Tritt A."/>
            <person name="Yoshinaga Y."/>
            <person name="Zwiers L.-H."/>
            <person name="Turgeon B."/>
            <person name="Goodwin S."/>
            <person name="Spatafora J."/>
            <person name="Crous P."/>
            <person name="Grigoriev I."/>
        </authorList>
    </citation>
    <scope>NUCLEOTIDE SEQUENCE</scope>
    <source>
        <strain evidence="1">ATCC 36951</strain>
    </source>
</reference>
<dbReference type="GeneID" id="54564275"/>
<proteinExistence type="predicted"/>
<dbReference type="EMBL" id="ML993579">
    <property type="protein sequence ID" value="KAF2173694.1"/>
    <property type="molecule type" value="Genomic_DNA"/>
</dbReference>
<protein>
    <submittedName>
        <fullName evidence="1">Uncharacterized protein</fullName>
    </submittedName>
</protein>
<dbReference type="RefSeq" id="XP_033674583.1">
    <property type="nucleotide sequence ID" value="XM_033811003.1"/>
</dbReference>
<name>A0A6A6D2S3_ZASCE</name>
<gene>
    <name evidence="1" type="ORF">M409DRAFT_48633</name>
</gene>